<proteinExistence type="predicted"/>
<protein>
    <recommendedName>
        <fullName evidence="2">Putative zinc-finger domain-containing protein</fullName>
    </recommendedName>
</protein>
<dbReference type="Proteomes" id="UP000237819">
    <property type="component" value="Unassembled WGS sequence"/>
</dbReference>
<dbReference type="InterPro" id="IPR041916">
    <property type="entry name" value="Anti_sigma_zinc_sf"/>
</dbReference>
<sequence>MIDPTAHPDEQTETDELLAAYLDNELSDTERAVVETRLAEDEAFRLRLDELDRTWDMLDTLPKADLDDENFVRTTVEMIAVQASQEIEQFRQKQSHSAATGQIGIALALVALIGAGYLLTQWALSRPDRVLVDNLPVVENIDEFEQIEEVQFLELLKDEGLFTGENSDES</sequence>
<accession>A0A2S8GPP8</accession>
<dbReference type="Pfam" id="PF13490">
    <property type="entry name" value="zf-HC2"/>
    <property type="match status" value="1"/>
</dbReference>
<evidence type="ECO:0000256" key="1">
    <source>
        <dbReference type="SAM" id="Phobius"/>
    </source>
</evidence>
<organism evidence="3 4">
    <name type="scientific">Blastopirellula marina</name>
    <dbReference type="NCBI Taxonomy" id="124"/>
    <lineage>
        <taxon>Bacteria</taxon>
        <taxon>Pseudomonadati</taxon>
        <taxon>Planctomycetota</taxon>
        <taxon>Planctomycetia</taxon>
        <taxon>Pirellulales</taxon>
        <taxon>Pirellulaceae</taxon>
        <taxon>Blastopirellula</taxon>
    </lineage>
</organism>
<evidence type="ECO:0000313" key="4">
    <source>
        <dbReference type="Proteomes" id="UP000237819"/>
    </source>
</evidence>
<dbReference type="EMBL" id="PUHZ01000010">
    <property type="protein sequence ID" value="PQO46392.1"/>
    <property type="molecule type" value="Genomic_DNA"/>
</dbReference>
<evidence type="ECO:0000313" key="3">
    <source>
        <dbReference type="EMBL" id="PQO46392.1"/>
    </source>
</evidence>
<gene>
    <name evidence="3" type="ORF">C5Y93_10450</name>
</gene>
<keyword evidence="1" id="KW-0812">Transmembrane</keyword>
<comment type="caution">
    <text evidence="3">The sequence shown here is derived from an EMBL/GenBank/DDBJ whole genome shotgun (WGS) entry which is preliminary data.</text>
</comment>
<keyword evidence="1" id="KW-0472">Membrane</keyword>
<name>A0A2S8GPP8_9BACT</name>
<evidence type="ECO:0000259" key="2">
    <source>
        <dbReference type="Pfam" id="PF13490"/>
    </source>
</evidence>
<feature type="transmembrane region" description="Helical" evidence="1">
    <location>
        <begin position="99"/>
        <end position="119"/>
    </location>
</feature>
<reference evidence="3 4" key="1">
    <citation type="submission" date="2018-02" db="EMBL/GenBank/DDBJ databases">
        <title>Comparative genomes isolates from brazilian mangrove.</title>
        <authorList>
            <person name="Araujo J.E."/>
            <person name="Taketani R.G."/>
            <person name="Silva M.C.P."/>
            <person name="Loureco M.V."/>
            <person name="Andreote F.D."/>
        </authorList>
    </citation>
    <scope>NUCLEOTIDE SEQUENCE [LARGE SCALE GENOMIC DNA]</scope>
    <source>
        <strain evidence="3 4">Nap-Phe MGV</strain>
    </source>
</reference>
<dbReference type="InterPro" id="IPR027383">
    <property type="entry name" value="Znf_put"/>
</dbReference>
<dbReference type="Gene3D" id="1.10.10.1320">
    <property type="entry name" value="Anti-sigma factor, zinc-finger domain"/>
    <property type="match status" value="1"/>
</dbReference>
<dbReference type="AlphaFoldDB" id="A0A2S8GPP8"/>
<dbReference type="RefSeq" id="WP_105335363.1">
    <property type="nucleotide sequence ID" value="NZ_PUHZ01000010.1"/>
</dbReference>
<feature type="domain" description="Putative zinc-finger" evidence="2">
    <location>
        <begin position="13"/>
        <end position="35"/>
    </location>
</feature>
<keyword evidence="1" id="KW-1133">Transmembrane helix</keyword>
<dbReference type="OrthoDB" id="268061at2"/>